<name>A0A133QHM3_9BACT</name>
<dbReference type="RefSeq" id="WP_028901806.1">
    <property type="nucleotide sequence ID" value="NZ_BAAAXP010000029.1"/>
</dbReference>
<dbReference type="eggNOG" id="COG0340">
    <property type="taxonomic scope" value="Bacteria"/>
</dbReference>
<dbReference type="InterPro" id="IPR045864">
    <property type="entry name" value="aa-tRNA-synth_II/BPL/LPL"/>
</dbReference>
<keyword evidence="1 3" id="KW-0436">Ligase</keyword>
<protein>
    <submittedName>
        <fullName evidence="3">Biotin--[acetyl-CoA-carboxylase] ligase</fullName>
    </submittedName>
</protein>
<evidence type="ECO:0000313" key="4">
    <source>
        <dbReference type="Proteomes" id="UP000070533"/>
    </source>
</evidence>
<dbReference type="GO" id="GO:0004077">
    <property type="term" value="F:biotin--[biotin carboxyl-carrier protein] ligase activity"/>
    <property type="evidence" value="ECO:0007669"/>
    <property type="project" value="InterPro"/>
</dbReference>
<proteinExistence type="predicted"/>
<dbReference type="Gene3D" id="3.30.930.10">
    <property type="entry name" value="Bira Bifunctional Protein, Domain 2"/>
    <property type="match status" value="1"/>
</dbReference>
<feature type="domain" description="BPL/LPL catalytic" evidence="2">
    <location>
        <begin position="2"/>
        <end position="197"/>
    </location>
</feature>
<comment type="caution">
    <text evidence="3">The sequence shown here is derived from an EMBL/GenBank/DDBJ whole genome shotgun (WGS) entry which is preliminary data.</text>
</comment>
<evidence type="ECO:0000313" key="3">
    <source>
        <dbReference type="EMBL" id="KXA42382.1"/>
    </source>
</evidence>
<organism evidence="3 4">
    <name type="scientific">Prevotella corporis</name>
    <dbReference type="NCBI Taxonomy" id="28128"/>
    <lineage>
        <taxon>Bacteria</taxon>
        <taxon>Pseudomonadati</taxon>
        <taxon>Bacteroidota</taxon>
        <taxon>Bacteroidia</taxon>
        <taxon>Bacteroidales</taxon>
        <taxon>Prevotellaceae</taxon>
        <taxon>Prevotella</taxon>
    </lineage>
</organism>
<evidence type="ECO:0000259" key="2">
    <source>
        <dbReference type="PROSITE" id="PS51733"/>
    </source>
</evidence>
<dbReference type="GO" id="GO:0005737">
    <property type="term" value="C:cytoplasm"/>
    <property type="evidence" value="ECO:0007669"/>
    <property type="project" value="TreeGrafter"/>
</dbReference>
<gene>
    <name evidence="3" type="ORF">HMPREF3226_00663</name>
</gene>
<dbReference type="PANTHER" id="PTHR12835">
    <property type="entry name" value="BIOTIN PROTEIN LIGASE"/>
    <property type="match status" value="1"/>
</dbReference>
<dbReference type="PROSITE" id="PS51733">
    <property type="entry name" value="BPL_LPL_CATALYTIC"/>
    <property type="match status" value="1"/>
</dbReference>
<dbReference type="SUPFAM" id="SSF55681">
    <property type="entry name" value="Class II aaRS and biotin synthetases"/>
    <property type="match status" value="1"/>
</dbReference>
<dbReference type="NCBIfam" id="TIGR00121">
    <property type="entry name" value="birA_ligase"/>
    <property type="match status" value="1"/>
</dbReference>
<dbReference type="CDD" id="cd16442">
    <property type="entry name" value="BPL"/>
    <property type="match status" value="1"/>
</dbReference>
<reference evidence="4" key="1">
    <citation type="submission" date="2016-01" db="EMBL/GenBank/DDBJ databases">
        <authorList>
            <person name="Mitreva M."/>
            <person name="Pepin K.H."/>
            <person name="Mihindukulasuriya K.A."/>
            <person name="Fulton R."/>
            <person name="Fronick C."/>
            <person name="O'Laughlin M."/>
            <person name="Miner T."/>
            <person name="Herter B."/>
            <person name="Rosa B.A."/>
            <person name="Cordes M."/>
            <person name="Tomlinson C."/>
            <person name="Wollam A."/>
            <person name="Palsikar V.B."/>
            <person name="Mardis E.R."/>
            <person name="Wilson R.K."/>
        </authorList>
    </citation>
    <scope>NUCLEOTIDE SEQUENCE [LARGE SCALE GENOMIC DNA]</scope>
    <source>
        <strain evidence="4">MJR7716</strain>
    </source>
</reference>
<dbReference type="Pfam" id="PF03099">
    <property type="entry name" value="BPL_LplA_LipB"/>
    <property type="match status" value="1"/>
</dbReference>
<dbReference type="OrthoDB" id="9807064at2"/>
<dbReference type="AlphaFoldDB" id="A0A133QHM3"/>
<keyword evidence="4" id="KW-1185">Reference proteome</keyword>
<dbReference type="EMBL" id="LRQG01000036">
    <property type="protein sequence ID" value="KXA42382.1"/>
    <property type="molecule type" value="Genomic_DNA"/>
</dbReference>
<evidence type="ECO:0000256" key="1">
    <source>
        <dbReference type="ARBA" id="ARBA00022598"/>
    </source>
</evidence>
<dbReference type="Proteomes" id="UP000070533">
    <property type="component" value="Unassembled WGS sequence"/>
</dbReference>
<dbReference type="PANTHER" id="PTHR12835:SF5">
    <property type="entry name" value="BIOTIN--PROTEIN LIGASE"/>
    <property type="match status" value="1"/>
</dbReference>
<dbReference type="PATRIC" id="fig|28128.5.peg.671"/>
<accession>A0A133QHM3</accession>
<dbReference type="InterPro" id="IPR004143">
    <property type="entry name" value="BPL_LPL_catalytic"/>
</dbReference>
<sequence>MGLYKKFINFFAGPKLEKSSAKIIYLDATESTNSYLTSYSPDEGEGMTVVVADYQTAGRGQGTNSWESEQGKNLLFSILMHPVEVPVAKQFLLSEYGALSLKEALADYVSEDITLKWPNDIYWKDKKLSGTLIETKLGAGRIKDCIFGVGLNVNQVEFRSDAPNPVSLAQIVGHEVNRDELLQKIVQAFEKNYEWIKSGNYIGLTTMYHEALYRSKGFYPYEDADGAFEGSIVEVEDDGHLILRDTSGMIRSYEFKEIKYGKI</sequence>
<dbReference type="STRING" id="28128.HMPREF3226_00663"/>
<dbReference type="InterPro" id="IPR004408">
    <property type="entry name" value="Biotin_CoA_COase_ligase"/>
</dbReference>